<dbReference type="GeneID" id="20804857"/>
<dbReference type="SUPFAM" id="SSF54695">
    <property type="entry name" value="POZ domain"/>
    <property type="match status" value="2"/>
</dbReference>
<evidence type="ECO:0000313" key="6">
    <source>
        <dbReference type="EMBL" id="ETV84967.1"/>
    </source>
</evidence>
<dbReference type="PANTHER" id="PTHR24173">
    <property type="entry name" value="ANKYRIN REPEAT CONTAINING"/>
    <property type="match status" value="1"/>
</dbReference>
<reference evidence="6" key="1">
    <citation type="submission" date="2013-12" db="EMBL/GenBank/DDBJ databases">
        <title>The Genome Sequence of Aphanomyces astaci APO3.</title>
        <authorList>
            <consortium name="The Broad Institute Genomics Platform"/>
            <person name="Russ C."/>
            <person name="Tyler B."/>
            <person name="van West P."/>
            <person name="Dieguez-Uribeondo J."/>
            <person name="Young S.K."/>
            <person name="Zeng Q."/>
            <person name="Gargeya S."/>
            <person name="Fitzgerald M."/>
            <person name="Abouelleil A."/>
            <person name="Alvarado L."/>
            <person name="Chapman S.B."/>
            <person name="Gainer-Dewar J."/>
            <person name="Goldberg J."/>
            <person name="Griggs A."/>
            <person name="Gujja S."/>
            <person name="Hansen M."/>
            <person name="Howarth C."/>
            <person name="Imamovic A."/>
            <person name="Ireland A."/>
            <person name="Larimer J."/>
            <person name="McCowan C."/>
            <person name="Murphy C."/>
            <person name="Pearson M."/>
            <person name="Poon T.W."/>
            <person name="Priest M."/>
            <person name="Roberts A."/>
            <person name="Saif S."/>
            <person name="Shea T."/>
            <person name="Sykes S."/>
            <person name="Wortman J."/>
            <person name="Nusbaum C."/>
            <person name="Birren B."/>
        </authorList>
    </citation>
    <scope>NUCLEOTIDE SEQUENCE [LARGE SCALE GENOMIC DNA]</scope>
    <source>
        <strain evidence="6">APO3</strain>
    </source>
</reference>
<dbReference type="PROSITE" id="PS50097">
    <property type="entry name" value="BTB"/>
    <property type="match status" value="1"/>
</dbReference>
<proteinExistence type="predicted"/>
<evidence type="ECO:0000256" key="1">
    <source>
        <dbReference type="ARBA" id="ARBA00022737"/>
    </source>
</evidence>
<name>W4GZ83_APHAT</name>
<dbReference type="InterPro" id="IPR000210">
    <property type="entry name" value="BTB/POZ_dom"/>
</dbReference>
<accession>W4GZ83</accession>
<dbReference type="Gene3D" id="3.30.710.10">
    <property type="entry name" value="Potassium Channel Kv1.1, Chain A"/>
    <property type="match status" value="2"/>
</dbReference>
<dbReference type="Pfam" id="PF12796">
    <property type="entry name" value="Ank_2"/>
    <property type="match status" value="2"/>
</dbReference>
<evidence type="ECO:0000259" key="5">
    <source>
        <dbReference type="PROSITE" id="PS50097"/>
    </source>
</evidence>
<feature type="repeat" description="ANK" evidence="3">
    <location>
        <begin position="322"/>
        <end position="354"/>
    </location>
</feature>
<organism evidence="6">
    <name type="scientific">Aphanomyces astaci</name>
    <name type="common">Crayfish plague agent</name>
    <dbReference type="NCBI Taxonomy" id="112090"/>
    <lineage>
        <taxon>Eukaryota</taxon>
        <taxon>Sar</taxon>
        <taxon>Stramenopiles</taxon>
        <taxon>Oomycota</taxon>
        <taxon>Saprolegniomycetes</taxon>
        <taxon>Saprolegniales</taxon>
        <taxon>Verrucalvaceae</taxon>
        <taxon>Aphanomyces</taxon>
    </lineage>
</organism>
<dbReference type="Pfam" id="PF00651">
    <property type="entry name" value="BTB"/>
    <property type="match status" value="1"/>
</dbReference>
<keyword evidence="1" id="KW-0677">Repeat</keyword>
<protein>
    <recommendedName>
        <fullName evidence="5">BTB domain-containing protein</fullName>
    </recommendedName>
</protein>
<evidence type="ECO:0000256" key="4">
    <source>
        <dbReference type="SAM" id="MobiDB-lite"/>
    </source>
</evidence>
<evidence type="ECO:0000256" key="2">
    <source>
        <dbReference type="ARBA" id="ARBA00023043"/>
    </source>
</evidence>
<dbReference type="VEuPathDB" id="FungiDB:H257_02861"/>
<feature type="domain" description="BTB" evidence="5">
    <location>
        <begin position="797"/>
        <end position="861"/>
    </location>
</feature>
<dbReference type="STRING" id="112090.W4GZ83"/>
<dbReference type="OrthoDB" id="20872at2759"/>
<evidence type="ECO:0000256" key="3">
    <source>
        <dbReference type="PROSITE-ProRule" id="PRU00023"/>
    </source>
</evidence>
<dbReference type="PROSITE" id="PS50088">
    <property type="entry name" value="ANK_REPEAT"/>
    <property type="match status" value="2"/>
</dbReference>
<dbReference type="AlphaFoldDB" id="W4GZ83"/>
<keyword evidence="2 3" id="KW-0040">ANK repeat</keyword>
<feature type="region of interest" description="Disordered" evidence="4">
    <location>
        <begin position="118"/>
        <end position="170"/>
    </location>
</feature>
<dbReference type="SMART" id="SM00248">
    <property type="entry name" value="ANK"/>
    <property type="match status" value="9"/>
</dbReference>
<dbReference type="Gene3D" id="1.25.40.20">
    <property type="entry name" value="Ankyrin repeat-containing domain"/>
    <property type="match status" value="3"/>
</dbReference>
<dbReference type="SMART" id="SM00225">
    <property type="entry name" value="BTB"/>
    <property type="match status" value="2"/>
</dbReference>
<dbReference type="RefSeq" id="XP_009824985.1">
    <property type="nucleotide sequence ID" value="XM_009826683.1"/>
</dbReference>
<feature type="repeat" description="ANK" evidence="3">
    <location>
        <begin position="355"/>
        <end position="376"/>
    </location>
</feature>
<dbReference type="InterPro" id="IPR011333">
    <property type="entry name" value="SKP1/BTB/POZ_sf"/>
</dbReference>
<dbReference type="PANTHER" id="PTHR24173:SF74">
    <property type="entry name" value="ANKYRIN REPEAT DOMAIN-CONTAINING PROTEIN 16"/>
    <property type="match status" value="1"/>
</dbReference>
<feature type="compositionally biased region" description="Polar residues" evidence="4">
    <location>
        <begin position="118"/>
        <end position="135"/>
    </location>
</feature>
<sequence>MNRGNDANLRRASDRPLSILPASTVSLNIHATEFVPKHEAVFRHEYPSLTTSKLRRPKKPTTTTTTPLTFHTVVATPTRAPLLPPSPPPSVPAGFVLLSKVSKPSLVHANTVVEVEPPQQTLTTAPDQLVPVQSTTRRRHTKTRVSEWRAPPSQPPLPSSPSTTQDDFADLTPLSQPALTRKDAQGRSPGYFFHVAAQSKVHGRQSNYDDEIGDNAANRCHRITAPRPQASTAVALEVPSAHSQLREAWRTMAARILTSAHLTLEDFTALSTHLTTHRALLLWDERDDDRRNAWHVAAAHGHDSVLTLLHGLGDGLDARDRKKLTPLHAAAANGHPSTVRLLLSLGASPAAVDKHGNTPFHVACREGHVAVVKVLLPKSKVDGRNRRRDTPLLLAVRSAASKPPPCSQSKAYVEWMDVVRLLLVAGASPLVANHDGHTPLYESLLSPGLALAQKLLVYGYPTAANTSQSASPTTALLSVLYQAVCTGHVDAVELLVPYLPPSEWLVVDKVFGDSLLHAAVRHVRVTNALLRALIQSSQHGKALHAAENKALQTPLFLAIHLGNADAVARLLAHGGVPNERNRRLHSALYVAVRTHQIPCVRELIAAGCSLDADCIAFVKAHTPMALPPLVAAPSTWLPATTTSDMQTVVCTVDGQVDAVHIALLVGHCPSLRARLCGPWAAATSTSSLAIDATRSTWTLVKAYLYHGGCSNLLSNVEENGEELVELLVLANSLLLFDLQRLCLATLQQALTPRDFRELETHLGTLACRDSDCDDVAARVIDTWRHDRRQLLANQWLANVALIAEGGGGSQPSNVHTCHRAVVSAASPVLRAHFNLNHTEYSLPFTTKVVDFVLEFMYTETLAELVDLPVDMLVDIAQASVALDLAGCVALCERTLVHRVMQSGCDVGLLSVADTVVAY</sequence>
<dbReference type="CDD" id="cd18186">
    <property type="entry name" value="BTB_POZ_ZBTB_KLHL-like"/>
    <property type="match status" value="1"/>
</dbReference>
<dbReference type="PROSITE" id="PS50297">
    <property type="entry name" value="ANK_REP_REGION"/>
    <property type="match status" value="2"/>
</dbReference>
<dbReference type="EMBL" id="KI913118">
    <property type="protein sequence ID" value="ETV84967.1"/>
    <property type="molecule type" value="Genomic_DNA"/>
</dbReference>
<dbReference type="InterPro" id="IPR036770">
    <property type="entry name" value="Ankyrin_rpt-contain_sf"/>
</dbReference>
<dbReference type="InterPro" id="IPR002110">
    <property type="entry name" value="Ankyrin_rpt"/>
</dbReference>
<dbReference type="SUPFAM" id="SSF48403">
    <property type="entry name" value="Ankyrin repeat"/>
    <property type="match status" value="1"/>
</dbReference>
<gene>
    <name evidence="6" type="ORF">H257_02861</name>
</gene>